<feature type="compositionally biased region" description="Acidic residues" evidence="1">
    <location>
        <begin position="85"/>
        <end position="103"/>
    </location>
</feature>
<feature type="compositionally biased region" description="Gly residues" evidence="1">
    <location>
        <begin position="164"/>
        <end position="191"/>
    </location>
</feature>
<reference evidence="2 3" key="1">
    <citation type="submission" date="2018-11" db="EMBL/GenBank/DDBJ databases">
        <authorList>
            <consortium name="Pathogen Informatics"/>
        </authorList>
    </citation>
    <scope>NUCLEOTIDE SEQUENCE [LARGE SCALE GENOMIC DNA]</scope>
</reference>
<feature type="compositionally biased region" description="Basic and acidic residues" evidence="1">
    <location>
        <begin position="1"/>
        <end position="11"/>
    </location>
</feature>
<gene>
    <name evidence="2" type="ORF">CGOC_LOCUS458</name>
</gene>
<protein>
    <submittedName>
        <fullName evidence="2">Uncharacterized protein</fullName>
    </submittedName>
</protein>
<dbReference type="Proteomes" id="UP000271889">
    <property type="component" value="Unassembled WGS sequence"/>
</dbReference>
<evidence type="ECO:0000313" key="2">
    <source>
        <dbReference type="EMBL" id="VDK45124.1"/>
    </source>
</evidence>
<evidence type="ECO:0000256" key="1">
    <source>
        <dbReference type="SAM" id="MobiDB-lite"/>
    </source>
</evidence>
<sequence>MNDDGSPKVEIDAPPPYYNQGQCGYDRGRQTRPSADGIINKGGGGYGGGGRRISVSALGGGLLGFGSAMLAGSLISYGFGSMWGEDETDEEEGGGGYDSDSDTNDTNGDVDYLDLSDPAQQPQVTSVIDNDDDNSYTGDAGDTGLDCHVADSDGSGGVHSNDAFGGGVSSSGVFGGGDYSSGDIGGGDCSDGDFGGFCGED</sequence>
<keyword evidence="3" id="KW-1185">Reference proteome</keyword>
<organism evidence="2 3">
    <name type="scientific">Cylicostephanus goldi</name>
    <name type="common">Nematode worm</name>
    <dbReference type="NCBI Taxonomy" id="71465"/>
    <lineage>
        <taxon>Eukaryota</taxon>
        <taxon>Metazoa</taxon>
        <taxon>Ecdysozoa</taxon>
        <taxon>Nematoda</taxon>
        <taxon>Chromadorea</taxon>
        <taxon>Rhabditida</taxon>
        <taxon>Rhabditina</taxon>
        <taxon>Rhabditomorpha</taxon>
        <taxon>Strongyloidea</taxon>
        <taxon>Strongylidae</taxon>
        <taxon>Cylicostephanus</taxon>
    </lineage>
</organism>
<feature type="region of interest" description="Disordered" evidence="1">
    <location>
        <begin position="85"/>
        <end position="191"/>
    </location>
</feature>
<proteinExistence type="predicted"/>
<feature type="region of interest" description="Disordered" evidence="1">
    <location>
        <begin position="1"/>
        <end position="43"/>
    </location>
</feature>
<feature type="compositionally biased region" description="Polar residues" evidence="1">
    <location>
        <begin position="118"/>
        <end position="128"/>
    </location>
</feature>
<dbReference type="AlphaFoldDB" id="A0A3P6RKK6"/>
<name>A0A3P6RKK6_CYLGO</name>
<dbReference type="EMBL" id="UYRV01000645">
    <property type="protein sequence ID" value="VDK45124.1"/>
    <property type="molecule type" value="Genomic_DNA"/>
</dbReference>
<accession>A0A3P6RKK6</accession>
<evidence type="ECO:0000313" key="3">
    <source>
        <dbReference type="Proteomes" id="UP000271889"/>
    </source>
</evidence>